<accession>A0ABQ6GMF2</accession>
<dbReference type="RefSeq" id="WP_284241576.1">
    <property type="nucleotide sequence ID" value="NZ_BSSQ01000020.1"/>
</dbReference>
<dbReference type="Proteomes" id="UP001157114">
    <property type="component" value="Unassembled WGS sequence"/>
</dbReference>
<gene>
    <name evidence="2" type="ORF">MU1_51340</name>
</gene>
<name>A0ABQ6GMF2_9BACL</name>
<keyword evidence="1" id="KW-0812">Transmembrane</keyword>
<evidence type="ECO:0008006" key="4">
    <source>
        <dbReference type="Google" id="ProtNLM"/>
    </source>
</evidence>
<feature type="transmembrane region" description="Helical" evidence="1">
    <location>
        <begin position="7"/>
        <end position="24"/>
    </location>
</feature>
<evidence type="ECO:0000313" key="3">
    <source>
        <dbReference type="Proteomes" id="UP001157114"/>
    </source>
</evidence>
<dbReference type="EMBL" id="BSSQ01000020">
    <property type="protein sequence ID" value="GLX70787.1"/>
    <property type="molecule type" value="Genomic_DNA"/>
</dbReference>
<comment type="caution">
    <text evidence="2">The sequence shown here is derived from an EMBL/GenBank/DDBJ whole genome shotgun (WGS) entry which is preliminary data.</text>
</comment>
<sequence length="63" mass="7269">MFRLSSVFTFWVLILIVELVIFKQKIFDVLNKNQELFYLALIFATLVVGSVGSVLAFLNSKRK</sequence>
<evidence type="ECO:0000256" key="1">
    <source>
        <dbReference type="SAM" id="Phobius"/>
    </source>
</evidence>
<proteinExistence type="predicted"/>
<keyword evidence="1" id="KW-1133">Transmembrane helix</keyword>
<evidence type="ECO:0000313" key="2">
    <source>
        <dbReference type="EMBL" id="GLX70787.1"/>
    </source>
</evidence>
<keyword evidence="3" id="KW-1185">Reference proteome</keyword>
<organism evidence="2 3">
    <name type="scientific">Paenibacillus glycanilyticus</name>
    <dbReference type="NCBI Taxonomy" id="126569"/>
    <lineage>
        <taxon>Bacteria</taxon>
        <taxon>Bacillati</taxon>
        <taxon>Bacillota</taxon>
        <taxon>Bacilli</taxon>
        <taxon>Bacillales</taxon>
        <taxon>Paenibacillaceae</taxon>
        <taxon>Paenibacillus</taxon>
    </lineage>
</organism>
<keyword evidence="1" id="KW-0472">Membrane</keyword>
<reference evidence="2 3" key="1">
    <citation type="submission" date="2023-03" db="EMBL/GenBank/DDBJ databases">
        <title>Draft genome sequence of the bacteria which degrade cell wall of Tricholomamatutake.</title>
        <authorList>
            <person name="Konishi Y."/>
            <person name="Fukuta Y."/>
            <person name="Shirasaka N."/>
        </authorList>
    </citation>
    <scope>NUCLEOTIDE SEQUENCE [LARGE SCALE GENOMIC DNA]</scope>
    <source>
        <strain evidence="3">mu1</strain>
    </source>
</reference>
<protein>
    <recommendedName>
        <fullName evidence="4">DUF1049 domain-containing protein</fullName>
    </recommendedName>
</protein>
<feature type="transmembrane region" description="Helical" evidence="1">
    <location>
        <begin position="36"/>
        <end position="58"/>
    </location>
</feature>